<gene>
    <name evidence="2" type="ORF">AVDCRST_MAG59-3895</name>
</gene>
<accession>A0A6J4VBQ6</accession>
<dbReference type="EMBL" id="CADCWF010000279">
    <property type="protein sequence ID" value="CAA9574184.1"/>
    <property type="molecule type" value="Genomic_DNA"/>
</dbReference>
<dbReference type="InterPro" id="IPR051619">
    <property type="entry name" value="TypeII_TA_RNase_PINc/VapC"/>
</dbReference>
<organism evidence="2">
    <name type="scientific">uncultured Thermomicrobiales bacterium</name>
    <dbReference type="NCBI Taxonomy" id="1645740"/>
    <lineage>
        <taxon>Bacteria</taxon>
        <taxon>Pseudomonadati</taxon>
        <taxon>Thermomicrobiota</taxon>
        <taxon>Thermomicrobia</taxon>
        <taxon>Thermomicrobiales</taxon>
        <taxon>environmental samples</taxon>
    </lineage>
</organism>
<dbReference type="InterPro" id="IPR029060">
    <property type="entry name" value="PIN-like_dom_sf"/>
</dbReference>
<dbReference type="SUPFAM" id="SSF88723">
    <property type="entry name" value="PIN domain-like"/>
    <property type="match status" value="1"/>
</dbReference>
<dbReference type="PANTHER" id="PTHR35901:SF1">
    <property type="entry name" value="EXONUCLEASE VAPC9"/>
    <property type="match status" value="1"/>
</dbReference>
<dbReference type="CDD" id="cd09873">
    <property type="entry name" value="PIN_Pae0151-like"/>
    <property type="match status" value="1"/>
</dbReference>
<evidence type="ECO:0000256" key="1">
    <source>
        <dbReference type="ARBA" id="ARBA00022842"/>
    </source>
</evidence>
<evidence type="ECO:0008006" key="3">
    <source>
        <dbReference type="Google" id="ProtNLM"/>
    </source>
</evidence>
<proteinExistence type="predicted"/>
<sequence length="87" mass="9727">MICVDSSVAVKWIVHEDRSEQTLALYHPTVLADEPIYAPPLLPIEVTNVLYQRLRSRDGPSRDEVAALLAKFLAFPIVLHNPAGLHQ</sequence>
<protein>
    <recommendedName>
        <fullName evidence="3">PIN domain-containing protein</fullName>
    </recommendedName>
</protein>
<dbReference type="PANTHER" id="PTHR35901">
    <property type="entry name" value="RIBONUCLEASE VAPC3"/>
    <property type="match status" value="1"/>
</dbReference>
<reference evidence="2" key="1">
    <citation type="submission" date="2020-02" db="EMBL/GenBank/DDBJ databases">
        <authorList>
            <person name="Meier V. D."/>
        </authorList>
    </citation>
    <scope>NUCLEOTIDE SEQUENCE</scope>
    <source>
        <strain evidence="2">AVDCRST_MAG59</strain>
    </source>
</reference>
<dbReference type="AlphaFoldDB" id="A0A6J4VBQ6"/>
<dbReference type="InterPro" id="IPR044153">
    <property type="entry name" value="PIN_Pae0151-like"/>
</dbReference>
<keyword evidence="1" id="KW-0460">Magnesium</keyword>
<name>A0A6J4VBQ6_9BACT</name>
<evidence type="ECO:0000313" key="2">
    <source>
        <dbReference type="EMBL" id="CAA9574184.1"/>
    </source>
</evidence>
<dbReference type="Gene3D" id="3.40.50.1010">
    <property type="entry name" value="5'-nuclease"/>
    <property type="match status" value="1"/>
</dbReference>